<dbReference type="NCBIfam" id="TIGR00663">
    <property type="entry name" value="dnan"/>
    <property type="match status" value="1"/>
</dbReference>
<dbReference type="Gene3D" id="3.10.150.10">
    <property type="entry name" value="DNA Polymerase III, subunit A, domain 2"/>
    <property type="match status" value="1"/>
</dbReference>
<evidence type="ECO:0000256" key="3">
    <source>
        <dbReference type="ARBA" id="ARBA00022490"/>
    </source>
</evidence>
<dbReference type="InterPro" id="IPR046938">
    <property type="entry name" value="DNA_clamp_sf"/>
</dbReference>
<keyword evidence="4 9" id="KW-0808">Transferase</keyword>
<evidence type="ECO:0000313" key="13">
    <source>
        <dbReference type="EMBL" id="TXG78136.1"/>
    </source>
</evidence>
<dbReference type="GO" id="GO:0009360">
    <property type="term" value="C:DNA polymerase III complex"/>
    <property type="evidence" value="ECO:0007669"/>
    <property type="project" value="InterPro"/>
</dbReference>
<evidence type="ECO:0000256" key="8">
    <source>
        <dbReference type="ARBA" id="ARBA00023125"/>
    </source>
</evidence>
<keyword evidence="8" id="KW-0238">DNA-binding</keyword>
<keyword evidence="6 9" id="KW-0235">DNA replication</keyword>
<organism evidence="13 14">
    <name type="scientific">Candidatus Dojkabacteria bacterium</name>
    <dbReference type="NCBI Taxonomy" id="2099670"/>
    <lineage>
        <taxon>Bacteria</taxon>
        <taxon>Candidatus Dojkabacteria</taxon>
    </lineage>
</organism>
<dbReference type="GO" id="GO:0008408">
    <property type="term" value="F:3'-5' exonuclease activity"/>
    <property type="evidence" value="ECO:0007669"/>
    <property type="project" value="InterPro"/>
</dbReference>
<evidence type="ECO:0000256" key="1">
    <source>
        <dbReference type="ARBA" id="ARBA00004496"/>
    </source>
</evidence>
<evidence type="ECO:0000256" key="6">
    <source>
        <dbReference type="ARBA" id="ARBA00022705"/>
    </source>
</evidence>
<dbReference type="PIRSF" id="PIRSF000804">
    <property type="entry name" value="DNA_pol_III_b"/>
    <property type="match status" value="1"/>
</dbReference>
<dbReference type="PANTHER" id="PTHR30478:SF0">
    <property type="entry name" value="BETA SLIDING CLAMP"/>
    <property type="match status" value="1"/>
</dbReference>
<sequence length="373" mass="42774">MNLINTKRDTLLKPLQIVSGIVEQKRTLPILSNVLIRKEQEKIFFVTTDLEVEIEVHSIDNENLSKENFSITVSARKFLDILRAFSADTSVVLNKTDNRLQVNISKSRFNLQILPMEDFPRMAIEEKPEVSLTLSQKDLKNCLYHVQYAMAQQDIRYYLNGLLLLTDGQHLKAVATDGHRLGYISMQFEAELIKKETILPRKTVHELVKLLEDSDKTVTIDFYSKKISFSFSGIILISKIIDGKFPDFDRVIPKNNTKQFIIKRLDFLQALQRAAILSNTSDKFRGVKLIIANNRLSILCKNSEQEEAQEDLDIDYNSQEIIDISFNITYLLDVLNNLDSETIQCSFENANSGTLITIPGDEAFKYVVMPMRL</sequence>
<dbReference type="GO" id="GO:0003677">
    <property type="term" value="F:DNA binding"/>
    <property type="evidence" value="ECO:0007669"/>
    <property type="project" value="UniProtKB-UniRule"/>
</dbReference>
<dbReference type="PANTHER" id="PTHR30478">
    <property type="entry name" value="DNA POLYMERASE III SUBUNIT BETA"/>
    <property type="match status" value="1"/>
</dbReference>
<name>A0A5C7JC92_9BACT</name>
<dbReference type="AlphaFoldDB" id="A0A5C7JC92"/>
<evidence type="ECO:0000259" key="10">
    <source>
        <dbReference type="Pfam" id="PF00712"/>
    </source>
</evidence>
<dbReference type="InterPro" id="IPR001001">
    <property type="entry name" value="DNA_polIII_beta"/>
</dbReference>
<dbReference type="Proteomes" id="UP000321026">
    <property type="component" value="Unassembled WGS sequence"/>
</dbReference>
<evidence type="ECO:0000259" key="11">
    <source>
        <dbReference type="Pfam" id="PF02767"/>
    </source>
</evidence>
<evidence type="ECO:0000256" key="2">
    <source>
        <dbReference type="ARBA" id="ARBA00010752"/>
    </source>
</evidence>
<dbReference type="InterPro" id="IPR022635">
    <property type="entry name" value="DNA_polIII_beta_C"/>
</dbReference>
<evidence type="ECO:0000313" key="14">
    <source>
        <dbReference type="Proteomes" id="UP000321026"/>
    </source>
</evidence>
<dbReference type="InterPro" id="IPR022637">
    <property type="entry name" value="DNA_polIII_beta_cen"/>
</dbReference>
<dbReference type="GO" id="GO:0006271">
    <property type="term" value="P:DNA strand elongation involved in DNA replication"/>
    <property type="evidence" value="ECO:0007669"/>
    <property type="project" value="TreeGrafter"/>
</dbReference>
<accession>A0A5C7JC92</accession>
<comment type="caution">
    <text evidence="13">The sequence shown here is derived from an EMBL/GenBank/DDBJ whole genome shotgun (WGS) entry which is preliminary data.</text>
</comment>
<dbReference type="CDD" id="cd00140">
    <property type="entry name" value="beta_clamp"/>
    <property type="match status" value="1"/>
</dbReference>
<dbReference type="EMBL" id="SSDS01000026">
    <property type="protein sequence ID" value="TXG78136.1"/>
    <property type="molecule type" value="Genomic_DNA"/>
</dbReference>
<protein>
    <recommendedName>
        <fullName evidence="9">Beta sliding clamp</fullName>
    </recommendedName>
</protein>
<dbReference type="SUPFAM" id="SSF55979">
    <property type="entry name" value="DNA clamp"/>
    <property type="match status" value="3"/>
</dbReference>
<evidence type="ECO:0000259" key="12">
    <source>
        <dbReference type="Pfam" id="PF02768"/>
    </source>
</evidence>
<gene>
    <name evidence="13" type="ORF">E6Q11_01570</name>
</gene>
<evidence type="ECO:0000256" key="4">
    <source>
        <dbReference type="ARBA" id="ARBA00022679"/>
    </source>
</evidence>
<dbReference type="InterPro" id="IPR022634">
    <property type="entry name" value="DNA_polIII_beta_N"/>
</dbReference>
<keyword evidence="3 9" id="KW-0963">Cytoplasm</keyword>
<feature type="domain" description="DNA polymerase III beta sliding clamp N-terminal" evidence="10">
    <location>
        <begin position="6"/>
        <end position="122"/>
    </location>
</feature>
<dbReference type="GO" id="GO:0005737">
    <property type="term" value="C:cytoplasm"/>
    <property type="evidence" value="ECO:0007669"/>
    <property type="project" value="UniProtKB-SubCell"/>
</dbReference>
<feature type="domain" description="DNA polymerase III beta sliding clamp central" evidence="11">
    <location>
        <begin position="133"/>
        <end position="247"/>
    </location>
</feature>
<comment type="similarity">
    <text evidence="2 9">Belongs to the beta sliding clamp family.</text>
</comment>
<evidence type="ECO:0000256" key="7">
    <source>
        <dbReference type="ARBA" id="ARBA00022932"/>
    </source>
</evidence>
<comment type="subunit">
    <text evidence="9">Forms a ring-shaped head-to-tail homodimer around DNA.</text>
</comment>
<comment type="function">
    <text evidence="9">Confers DNA tethering and processivity to DNA polymerases and other proteins. Acts as a clamp, forming a ring around DNA (a reaction catalyzed by the clamp-loading complex) which diffuses in an ATP-independent manner freely and bidirectionally along dsDNA. Initially characterized for its ability to contact the catalytic subunit of DNA polymerase III (Pol III), a complex, multichain enzyme responsible for most of the replicative synthesis in bacteria; Pol III exhibits 3'-5' exonuclease proofreading activity. The beta chain is required for initiation of replication as well as for processivity of DNA replication.</text>
</comment>
<dbReference type="Pfam" id="PF02768">
    <property type="entry name" value="DNA_pol3_beta_3"/>
    <property type="match status" value="1"/>
</dbReference>
<reference evidence="13 14" key="1">
    <citation type="submission" date="2018-09" db="EMBL/GenBank/DDBJ databases">
        <title>Metagenome Assembled Genomes from an Advanced Water Purification Facility.</title>
        <authorList>
            <person name="Stamps B.W."/>
            <person name="Spear J.R."/>
        </authorList>
    </citation>
    <scope>NUCLEOTIDE SEQUENCE [LARGE SCALE GENOMIC DNA]</scope>
    <source>
        <strain evidence="13">Bin_63_2</strain>
    </source>
</reference>
<comment type="subcellular location">
    <subcellularLocation>
        <location evidence="1 9">Cytoplasm</location>
    </subcellularLocation>
</comment>
<dbReference type="SMART" id="SM00480">
    <property type="entry name" value="POL3Bc"/>
    <property type="match status" value="1"/>
</dbReference>
<dbReference type="Pfam" id="PF02767">
    <property type="entry name" value="DNA_pol3_beta_2"/>
    <property type="match status" value="1"/>
</dbReference>
<dbReference type="Gene3D" id="3.70.10.10">
    <property type="match status" value="1"/>
</dbReference>
<keyword evidence="5 9" id="KW-0548">Nucleotidyltransferase</keyword>
<dbReference type="Pfam" id="PF00712">
    <property type="entry name" value="DNA_pol3_beta"/>
    <property type="match status" value="1"/>
</dbReference>
<dbReference type="GO" id="GO:0003887">
    <property type="term" value="F:DNA-directed DNA polymerase activity"/>
    <property type="evidence" value="ECO:0007669"/>
    <property type="project" value="UniProtKB-UniRule"/>
</dbReference>
<proteinExistence type="inferred from homology"/>
<feature type="domain" description="DNA polymerase III beta sliding clamp C-terminal" evidence="12">
    <location>
        <begin position="250"/>
        <end position="372"/>
    </location>
</feature>
<evidence type="ECO:0000256" key="9">
    <source>
        <dbReference type="PIRNR" id="PIRNR000804"/>
    </source>
</evidence>
<evidence type="ECO:0000256" key="5">
    <source>
        <dbReference type="ARBA" id="ARBA00022695"/>
    </source>
</evidence>
<keyword evidence="7 9" id="KW-0239">DNA-directed DNA polymerase</keyword>